<proteinExistence type="predicted"/>
<dbReference type="Proteomes" id="UP001158576">
    <property type="component" value="Chromosome PAR"/>
</dbReference>
<keyword evidence="2" id="KW-1185">Reference proteome</keyword>
<name>A0ABN7S6A0_OIKDI</name>
<reference evidence="1 2" key="1">
    <citation type="submission" date="2021-04" db="EMBL/GenBank/DDBJ databases">
        <authorList>
            <person name="Bliznina A."/>
        </authorList>
    </citation>
    <scope>NUCLEOTIDE SEQUENCE [LARGE SCALE GENOMIC DNA]</scope>
</reference>
<gene>
    <name evidence="1" type="ORF">OKIOD_LOCUS4160</name>
</gene>
<dbReference type="EMBL" id="OU015568">
    <property type="protein sequence ID" value="CAG5090444.1"/>
    <property type="molecule type" value="Genomic_DNA"/>
</dbReference>
<evidence type="ECO:0000313" key="1">
    <source>
        <dbReference type="EMBL" id="CAG5090444.1"/>
    </source>
</evidence>
<organism evidence="1 2">
    <name type="scientific">Oikopleura dioica</name>
    <name type="common">Tunicate</name>
    <dbReference type="NCBI Taxonomy" id="34765"/>
    <lineage>
        <taxon>Eukaryota</taxon>
        <taxon>Metazoa</taxon>
        <taxon>Chordata</taxon>
        <taxon>Tunicata</taxon>
        <taxon>Appendicularia</taxon>
        <taxon>Copelata</taxon>
        <taxon>Oikopleuridae</taxon>
        <taxon>Oikopleura</taxon>
    </lineage>
</organism>
<evidence type="ECO:0000313" key="2">
    <source>
        <dbReference type="Proteomes" id="UP001158576"/>
    </source>
</evidence>
<protein>
    <submittedName>
        <fullName evidence="1">Oidioi.mRNA.OKI2018_I69.PAR.g12602.t1.cds</fullName>
    </submittedName>
</protein>
<sequence length="161" mass="18927">MKNDTKEDDFNPHEINGESSNCWCGKEAVVLQNNGQEIPNWIVEIEVAPHEGFETDIQDSMTDVPKMKYHLKYEDEERQAFLRHDAVNRRMFPFDISRHINDQVRNHYEKIRDDLKKELQEELAKKGLPNMLDHLAPVEIEGTMRKQLGRPILSDVQRMLS</sequence>
<accession>A0ABN7S6A0</accession>